<protein>
    <submittedName>
        <fullName evidence="1">DUF2887</fullName>
    </submittedName>
</protein>
<dbReference type="KEGG" id="dmm:dnm_024310"/>
<evidence type="ECO:0000313" key="2">
    <source>
        <dbReference type="Proteomes" id="UP000663722"/>
    </source>
</evidence>
<dbReference type="InterPro" id="IPR022573">
    <property type="entry name" value="DUF2887"/>
</dbReference>
<reference evidence="1" key="1">
    <citation type="journal article" date="2021" name="Microb. Physiol.">
        <title>Proteogenomic Insights into the Physiology of Marine, Sulfate-Reducing, Filamentous Desulfonema limicola and Desulfonema magnum.</title>
        <authorList>
            <person name="Schnaars V."/>
            <person name="Wohlbrand L."/>
            <person name="Scheve S."/>
            <person name="Hinrichs C."/>
            <person name="Reinhardt R."/>
            <person name="Rabus R."/>
        </authorList>
    </citation>
    <scope>NUCLEOTIDE SEQUENCE</scope>
    <source>
        <strain evidence="1">4be13</strain>
    </source>
</reference>
<dbReference type="Proteomes" id="UP000663722">
    <property type="component" value="Chromosome"/>
</dbReference>
<dbReference type="AlphaFoldDB" id="A0A975BIY6"/>
<evidence type="ECO:0000313" key="1">
    <source>
        <dbReference type="EMBL" id="QTA86407.1"/>
    </source>
</evidence>
<proteinExistence type="predicted"/>
<accession>A0A975BIY6</accession>
<dbReference type="RefSeq" id="WP_207682052.1">
    <property type="nucleotide sequence ID" value="NZ_CP061800.1"/>
</dbReference>
<dbReference type="PANTHER" id="PTHR35586:SF2">
    <property type="entry name" value="SLL1542 PROTEIN"/>
    <property type="match status" value="1"/>
</dbReference>
<keyword evidence="2" id="KW-1185">Reference proteome</keyword>
<name>A0A975BIY6_9BACT</name>
<organism evidence="1 2">
    <name type="scientific">Desulfonema magnum</name>
    <dbReference type="NCBI Taxonomy" id="45655"/>
    <lineage>
        <taxon>Bacteria</taxon>
        <taxon>Pseudomonadati</taxon>
        <taxon>Thermodesulfobacteriota</taxon>
        <taxon>Desulfobacteria</taxon>
        <taxon>Desulfobacterales</taxon>
        <taxon>Desulfococcaceae</taxon>
        <taxon>Desulfonema</taxon>
    </lineage>
</organism>
<dbReference type="EMBL" id="CP061800">
    <property type="protein sequence ID" value="QTA86407.1"/>
    <property type="molecule type" value="Genomic_DNA"/>
</dbReference>
<dbReference type="PANTHER" id="PTHR35586">
    <property type="entry name" value="SLL1691 PROTEIN"/>
    <property type="match status" value="1"/>
</dbReference>
<gene>
    <name evidence="1" type="ORF">dnm_024310</name>
</gene>
<sequence length="271" mass="31147">MKTDALFYKLFRFDPRSLLRLVQLQIAGQYVFESITVKTTEKRFDGFLRPKDGDGPYIFLEIQGYDDPAIYWRLFREIATWYEASGSRTPFIAIVLFLDEEYDPGIPMLSCTPPCQLIRKNLADCFEAIGDKAGALTVLKPLTLSGKKEDQKKLQELVPRWEEEIRSLKLPEHETKELSELLIYTVLQRFPKLTLKEVQKMIQLTPLDQTVAAQELIQIAEKKGEKKGEKKRSKETARILLSMGKLTVKEISRASGLSVKEVETLRDSQTK</sequence>
<dbReference type="Pfam" id="PF11103">
    <property type="entry name" value="DUF2887"/>
    <property type="match status" value="1"/>
</dbReference>